<dbReference type="InterPro" id="IPR042267">
    <property type="entry name" value="VTC_sf"/>
</dbReference>
<protein>
    <recommendedName>
        <fullName evidence="1">VTC domain-containing protein</fullName>
    </recommendedName>
</protein>
<dbReference type="Proteomes" id="UP000035057">
    <property type="component" value="Unassembled WGS sequence"/>
</dbReference>
<dbReference type="AlphaFoldDB" id="A0A072N0C4"/>
<organism evidence="2 3">
    <name type="scientific">Marinobacter nitratireducens</name>
    <dbReference type="NCBI Taxonomy" id="1137280"/>
    <lineage>
        <taxon>Bacteria</taxon>
        <taxon>Pseudomonadati</taxon>
        <taxon>Pseudomonadota</taxon>
        <taxon>Gammaproteobacteria</taxon>
        <taxon>Pseudomonadales</taxon>
        <taxon>Marinobacteraceae</taxon>
        <taxon>Marinobacter</taxon>
    </lineage>
</organism>
<sequence length="252" mass="29018">MNMAVLEPIEGFASHSLADQARVELMDRMDTKFLVTEAELRACLIGLDEHYTVLAQGDCRRFEYHTLYLDTPPRQFYLDHHNGKLNRTKVRFRHYLGTGQVFLEVKRRLKGMRTIKQRVPVTGQEIANGGVDTFLLEQAGQSVTRMLPTLFVDYRRVTLISRKGHERITLDTDLQFQSPDRLRRVSLHGQAVIEVKYQRKAGSSPMLDRLRDIGVRSTSFSKYCIGSALLFPEELKTNRFKSQLRSLNGICN</sequence>
<evidence type="ECO:0000259" key="1">
    <source>
        <dbReference type="Pfam" id="PF09359"/>
    </source>
</evidence>
<keyword evidence="3" id="KW-1185">Reference proteome</keyword>
<name>A0A072N0C4_9GAMM</name>
<dbReference type="STRING" id="1137280.D777_02594"/>
<reference evidence="2 3" key="1">
    <citation type="submission" date="2012-12" db="EMBL/GenBank/DDBJ databases">
        <title>Genome assembly of Marinobacter sp. AK21.</title>
        <authorList>
            <person name="Khatri I."/>
            <person name="Kumar R."/>
            <person name="Vaidya B."/>
            <person name="Subramanian S."/>
            <person name="Pinnaka A."/>
        </authorList>
    </citation>
    <scope>NUCLEOTIDE SEQUENCE [LARGE SCALE GENOMIC DNA]</scope>
    <source>
        <strain evidence="2 3">AK21</strain>
    </source>
</reference>
<dbReference type="Pfam" id="PF09359">
    <property type="entry name" value="VTC"/>
    <property type="match status" value="1"/>
</dbReference>
<dbReference type="GO" id="GO:0006799">
    <property type="term" value="P:polyphosphate biosynthetic process"/>
    <property type="evidence" value="ECO:0007669"/>
    <property type="project" value="UniProtKB-ARBA"/>
</dbReference>
<dbReference type="Gene3D" id="3.20.100.30">
    <property type="entry name" value="VTC, catalytic tunnel domain"/>
    <property type="match status" value="1"/>
</dbReference>
<proteinExistence type="predicted"/>
<accession>A0A072N0C4</accession>
<evidence type="ECO:0000313" key="2">
    <source>
        <dbReference type="EMBL" id="KEF30652.1"/>
    </source>
</evidence>
<dbReference type="PATRIC" id="fig|1137280.3.peg.2411"/>
<dbReference type="EMBL" id="ANIE01000007">
    <property type="protein sequence ID" value="KEF30652.1"/>
    <property type="molecule type" value="Genomic_DNA"/>
</dbReference>
<dbReference type="InterPro" id="IPR018966">
    <property type="entry name" value="VTC_domain"/>
</dbReference>
<feature type="domain" description="VTC" evidence="1">
    <location>
        <begin position="28"/>
        <end position="231"/>
    </location>
</feature>
<dbReference type="RefSeq" id="WP_036132488.1">
    <property type="nucleotide sequence ID" value="NZ_ANIE01000007.1"/>
</dbReference>
<dbReference type="OrthoDB" id="148766at2"/>
<dbReference type="CDD" id="cd07750">
    <property type="entry name" value="PolyPPase_VTC_like"/>
    <property type="match status" value="1"/>
</dbReference>
<comment type="caution">
    <text evidence="2">The sequence shown here is derived from an EMBL/GenBank/DDBJ whole genome shotgun (WGS) entry which is preliminary data.</text>
</comment>
<gene>
    <name evidence="2" type="ORF">D777_02594</name>
</gene>
<evidence type="ECO:0000313" key="3">
    <source>
        <dbReference type="Proteomes" id="UP000035057"/>
    </source>
</evidence>